<dbReference type="InterPro" id="IPR002621">
    <property type="entry name" value="Gemini_mov"/>
</dbReference>
<sequence length="88" mass="9524">MANFSILTDSAYPTVPSPPSQSVSAGFEGALTTLFLVVIGSLLFVGVFYLGWVLCVKDLVLTFKARRQRRTEEIGFGNTPARVDARGV</sequence>
<dbReference type="Pfam" id="PF01708">
    <property type="entry name" value="Gemini_mov"/>
    <property type="match status" value="1"/>
</dbReference>
<evidence type="ECO:0000256" key="5">
    <source>
        <dbReference type="ARBA" id="ARBA00022448"/>
    </source>
</evidence>
<evidence type="ECO:0000256" key="2">
    <source>
        <dbReference type="ARBA" id="ARBA00004379"/>
    </source>
</evidence>
<dbReference type="EMBL" id="KY962361">
    <property type="protein sequence ID" value="ASA49092.1"/>
    <property type="molecule type" value="Genomic_DNA"/>
</dbReference>
<evidence type="ECO:0000256" key="9">
    <source>
        <dbReference type="ARBA" id="ARBA00023031"/>
    </source>
</evidence>
<comment type="subunit">
    <text evidence="11">Interacts with the capsid protein (CP). Part of a MP-CP-viral DNA complex.</text>
</comment>
<evidence type="ECO:0000256" key="1">
    <source>
        <dbReference type="ARBA" id="ARBA00002157"/>
    </source>
</evidence>
<comment type="subcellular location">
    <subcellularLocation>
        <location evidence="2">Host membrane</location>
        <topology evidence="2">Single-pass membrane protein</topology>
    </subcellularLocation>
</comment>
<evidence type="ECO:0000256" key="11">
    <source>
        <dbReference type="ARBA" id="ARBA00025953"/>
    </source>
</evidence>
<keyword evidence="9" id="KW-0916">Viral movement protein</keyword>
<feature type="transmembrane region" description="Helical" evidence="12">
    <location>
        <begin position="34"/>
        <end position="60"/>
    </location>
</feature>
<keyword evidence="8 12" id="KW-1133">Transmembrane helix</keyword>
<proteinExistence type="inferred from homology"/>
<comment type="function">
    <text evidence="1">Involved in the viral transport within, and between cells.</text>
</comment>
<evidence type="ECO:0000256" key="12">
    <source>
        <dbReference type="SAM" id="Phobius"/>
    </source>
</evidence>
<evidence type="ECO:0000313" key="13">
    <source>
        <dbReference type="EMBL" id="ASA49092.1"/>
    </source>
</evidence>
<evidence type="ECO:0000256" key="10">
    <source>
        <dbReference type="ARBA" id="ARBA00023136"/>
    </source>
</evidence>
<evidence type="ECO:0000256" key="7">
    <source>
        <dbReference type="ARBA" id="ARBA00022870"/>
    </source>
</evidence>
<reference evidence="13" key="1">
    <citation type="journal article" date="2017" name="Virus Res.">
        <title>Novel mastreviruses identified in Australian wild rice.</title>
        <authorList>
            <person name="Kraberger S."/>
            <person name="Geering A.D.W."/>
            <person name="Walters M."/>
            <person name="Martin D.P."/>
            <person name="Varsani A."/>
        </authorList>
    </citation>
    <scope>NUCLEOTIDE SEQUENCE</scope>
    <source>
        <strain evidence="13">AU-NA18-2015</strain>
    </source>
</reference>
<dbReference type="GO" id="GO:0016020">
    <property type="term" value="C:membrane"/>
    <property type="evidence" value="ECO:0007669"/>
    <property type="project" value="InterPro"/>
</dbReference>
<evidence type="ECO:0000256" key="3">
    <source>
        <dbReference type="ARBA" id="ARBA00010512"/>
    </source>
</evidence>
<accession>A0A2D0WZ44</accession>
<organism evidence="13">
    <name type="scientific">Rice latent virus 1</name>
    <dbReference type="NCBI Taxonomy" id="2012856"/>
    <lineage>
        <taxon>Viruses</taxon>
        <taxon>Monodnaviria</taxon>
        <taxon>Shotokuvirae</taxon>
        <taxon>Cressdnaviricota</taxon>
        <taxon>Repensiviricetes</taxon>
        <taxon>Geplafuvirales</taxon>
        <taxon>Geminiviridae</taxon>
        <taxon>Mastrevirus</taxon>
        <taxon>Mastrevirus oryzaprimi</taxon>
    </lineage>
</organism>
<evidence type="ECO:0000256" key="4">
    <source>
        <dbReference type="ARBA" id="ARBA00014660"/>
    </source>
</evidence>
<evidence type="ECO:0000256" key="6">
    <source>
        <dbReference type="ARBA" id="ARBA00022692"/>
    </source>
</evidence>
<protein>
    <recommendedName>
        <fullName evidence="4">Movement protein</fullName>
    </recommendedName>
</protein>
<evidence type="ECO:0000256" key="8">
    <source>
        <dbReference type="ARBA" id="ARBA00022989"/>
    </source>
</evidence>
<keyword evidence="6 12" id="KW-0812">Transmembrane</keyword>
<comment type="similarity">
    <text evidence="3">Belongs to the mastrevirus movement protein family.</text>
</comment>
<keyword evidence="7" id="KW-1043">Host membrane</keyword>
<name>A0A2D0WZ44_9GEMI</name>
<keyword evidence="5" id="KW-0813">Transport</keyword>
<dbReference type="GO" id="GO:0033644">
    <property type="term" value="C:host cell membrane"/>
    <property type="evidence" value="ECO:0007669"/>
    <property type="project" value="UniProtKB-SubCell"/>
</dbReference>
<keyword evidence="10 12" id="KW-0472">Membrane</keyword>
<dbReference type="GO" id="GO:0046740">
    <property type="term" value="P:transport of virus in host, cell to cell"/>
    <property type="evidence" value="ECO:0007669"/>
    <property type="project" value="UniProtKB-KW"/>
</dbReference>